<evidence type="ECO:0000256" key="2">
    <source>
        <dbReference type="SAM" id="Phobius"/>
    </source>
</evidence>
<feature type="region of interest" description="Disordered" evidence="1">
    <location>
        <begin position="17"/>
        <end position="51"/>
    </location>
</feature>
<feature type="transmembrane region" description="Helical" evidence="2">
    <location>
        <begin position="292"/>
        <end position="316"/>
    </location>
</feature>
<keyword evidence="2" id="KW-0812">Transmembrane</keyword>
<accession>A0A2N5V4Y4</accession>
<reference evidence="3 4" key="1">
    <citation type="submission" date="2017-11" db="EMBL/GenBank/DDBJ databases">
        <title>De novo assembly and phasing of dikaryotic genomes from two isolates of Puccinia coronata f. sp. avenae, the causal agent of oat crown rust.</title>
        <authorList>
            <person name="Miller M.E."/>
            <person name="Zhang Y."/>
            <person name="Omidvar V."/>
            <person name="Sperschneider J."/>
            <person name="Schwessinger B."/>
            <person name="Raley C."/>
            <person name="Palmer J.M."/>
            <person name="Garnica D."/>
            <person name="Upadhyaya N."/>
            <person name="Rathjen J."/>
            <person name="Taylor J.M."/>
            <person name="Park R.F."/>
            <person name="Dodds P.N."/>
            <person name="Hirsch C.D."/>
            <person name="Kianian S.F."/>
            <person name="Figueroa M."/>
        </authorList>
    </citation>
    <scope>NUCLEOTIDE SEQUENCE [LARGE SCALE GENOMIC DNA]</scope>
    <source>
        <strain evidence="3">12NC29</strain>
    </source>
</reference>
<feature type="compositionally biased region" description="Basic and acidic residues" evidence="1">
    <location>
        <begin position="33"/>
        <end position="51"/>
    </location>
</feature>
<protein>
    <submittedName>
        <fullName evidence="3">Uncharacterized protein</fullName>
    </submittedName>
</protein>
<gene>
    <name evidence="3" type="ORF">PCANC_13504</name>
</gene>
<organism evidence="3 4">
    <name type="scientific">Puccinia coronata f. sp. avenae</name>
    <dbReference type="NCBI Taxonomy" id="200324"/>
    <lineage>
        <taxon>Eukaryota</taxon>
        <taxon>Fungi</taxon>
        <taxon>Dikarya</taxon>
        <taxon>Basidiomycota</taxon>
        <taxon>Pucciniomycotina</taxon>
        <taxon>Pucciniomycetes</taxon>
        <taxon>Pucciniales</taxon>
        <taxon>Pucciniaceae</taxon>
        <taxon>Puccinia</taxon>
    </lineage>
</organism>
<keyword evidence="2" id="KW-1133">Transmembrane helix</keyword>
<evidence type="ECO:0000313" key="4">
    <source>
        <dbReference type="Proteomes" id="UP000235388"/>
    </source>
</evidence>
<keyword evidence="4" id="KW-1185">Reference proteome</keyword>
<name>A0A2N5V4Y4_9BASI</name>
<comment type="caution">
    <text evidence="3">The sequence shown here is derived from an EMBL/GenBank/DDBJ whole genome shotgun (WGS) entry which is preliminary data.</text>
</comment>
<dbReference type="Proteomes" id="UP000235388">
    <property type="component" value="Unassembled WGS sequence"/>
</dbReference>
<evidence type="ECO:0000313" key="3">
    <source>
        <dbReference type="EMBL" id="PLW44966.1"/>
    </source>
</evidence>
<dbReference type="EMBL" id="PGCJ01000132">
    <property type="protein sequence ID" value="PLW44966.1"/>
    <property type="molecule type" value="Genomic_DNA"/>
</dbReference>
<dbReference type="OrthoDB" id="2517103at2759"/>
<dbReference type="AlphaFoldDB" id="A0A2N5V4Y4"/>
<keyword evidence="2" id="KW-0472">Membrane</keyword>
<evidence type="ECO:0000256" key="1">
    <source>
        <dbReference type="SAM" id="MobiDB-lite"/>
    </source>
</evidence>
<sequence>MHTNWLSNDPAFIRRDSASANRPCRRAPAGSHPECRAEQHQQNERSLEASREPGRHLNFACRNNFQEVHENITLCSQSASFISIELLKYYSPRLITTNYFTLAQDLTSLPITFSTSISDFGFARFAFGITNWLISVTSSLPFCSHAPQRSAPGDYFHSYLGITLATQLTPTIFFQKVQHLFFQSSPACVNNPLCRLKIQIQSCIQAACPRPPSQTIVINLGNAATCSSLTLSTSVYLLTNKLDDDGLDYLFFEKEDSGPDTLHTPEKTYERRGTCRYIFEDDRGFVMYSKRGWLNCASLVLIISTLLFVFVVWPVWRKVGNQRNRDPLSQFESDLTRQSGPFLSTDLPTRGST</sequence>
<proteinExistence type="predicted"/>